<sequence>MWCTFSVLDALARYSSCPARQPPPTPQRCHYALPTTLCPPPSPTSPSSFPLLSCGNHYYPTSAPIAACSGQVPQNIANLCSRPCVRVSPKGTAKSFLRHTSKLHARLE</sequence>
<accession>G8YTS7</accession>
<organism evidence="2 3">
    <name type="scientific">Pichia sorbitophila (strain ATCC MYA-4447 / BCRC 22081 / CBS 7064 / NBRC 10061 / NRRL Y-12695)</name>
    <name type="common">Hybrid yeast</name>
    <dbReference type="NCBI Taxonomy" id="559304"/>
    <lineage>
        <taxon>Eukaryota</taxon>
        <taxon>Fungi</taxon>
        <taxon>Dikarya</taxon>
        <taxon>Ascomycota</taxon>
        <taxon>Saccharomycotina</taxon>
        <taxon>Pichiomycetes</taxon>
        <taxon>Debaryomycetaceae</taxon>
        <taxon>Millerozyma</taxon>
    </lineage>
</organism>
<protein>
    <submittedName>
        <fullName evidence="2">Piso0_000361 protein</fullName>
    </submittedName>
</protein>
<dbReference type="InParanoid" id="G8YTS7"/>
<reference evidence="3" key="2">
    <citation type="journal article" date="2012" name="G3 (Bethesda)">
        <title>Pichia sorbitophila, an interspecies yeast hybrid reveals early steps of genome resolution following polyploidization.</title>
        <authorList>
            <person name="Leh Louis V."/>
            <person name="Despons L."/>
            <person name="Friedrich A."/>
            <person name="Martin T."/>
            <person name="Durrens P."/>
            <person name="Casaregola S."/>
            <person name="Neuveglise C."/>
            <person name="Fairhead C."/>
            <person name="Marck C."/>
            <person name="Cruz J.A."/>
            <person name="Straub M.L."/>
            <person name="Kugler V."/>
            <person name="Sacerdot C."/>
            <person name="Uzunov Z."/>
            <person name="Thierry A."/>
            <person name="Weiss S."/>
            <person name="Bleykasten C."/>
            <person name="De Montigny J."/>
            <person name="Jacques N."/>
            <person name="Jung P."/>
            <person name="Lemaire M."/>
            <person name="Mallet S."/>
            <person name="Morel G."/>
            <person name="Richard G.F."/>
            <person name="Sarkar A."/>
            <person name="Savel G."/>
            <person name="Schacherer J."/>
            <person name="Seret M.L."/>
            <person name="Talla E."/>
            <person name="Samson G."/>
            <person name="Jubin C."/>
            <person name="Poulain J."/>
            <person name="Vacherie B."/>
            <person name="Barbe V."/>
            <person name="Pelletier E."/>
            <person name="Sherman D.J."/>
            <person name="Westhof E."/>
            <person name="Weissenbach J."/>
            <person name="Baret P.V."/>
            <person name="Wincker P."/>
            <person name="Gaillardin C."/>
            <person name="Dujon B."/>
            <person name="Souciet J.L."/>
        </authorList>
    </citation>
    <scope>NUCLEOTIDE SEQUENCE [LARGE SCALE GENOMIC DNA]</scope>
    <source>
        <strain evidence="3">ATCC MYA-4447 / BCRC 22081 / CBS 7064 / NBRC 10061 / NRRL Y-12695</strain>
    </source>
</reference>
<dbReference type="HOGENOM" id="CLU_2197904_0_0_1"/>
<evidence type="ECO:0000313" key="2">
    <source>
        <dbReference type="EMBL" id="CCE73328.1"/>
    </source>
</evidence>
<evidence type="ECO:0000313" key="3">
    <source>
        <dbReference type="Proteomes" id="UP000005222"/>
    </source>
</evidence>
<gene>
    <name evidence="2" type="primary">Piso0_000361</name>
    <name evidence="1" type="ORF">GNLVRS01_PISO0A07656g</name>
    <name evidence="2" type="ORF">GNLVRS01_PISO0B07723g</name>
</gene>
<dbReference type="AlphaFoldDB" id="G8YTS7"/>
<dbReference type="Proteomes" id="UP000005222">
    <property type="component" value="Chromosome B"/>
</dbReference>
<evidence type="ECO:0000313" key="1">
    <source>
        <dbReference type="EMBL" id="CCE72767.1"/>
    </source>
</evidence>
<dbReference type="EMBL" id="FO082059">
    <property type="protein sequence ID" value="CCE72767.1"/>
    <property type="molecule type" value="Genomic_DNA"/>
</dbReference>
<reference evidence="2" key="1">
    <citation type="submission" date="2011-10" db="EMBL/GenBank/DDBJ databases">
        <authorList>
            <person name="Genoscope - CEA"/>
        </authorList>
    </citation>
    <scope>NUCLEOTIDE SEQUENCE</scope>
    <source>
        <strain evidence="2">CBS 7064</strain>
    </source>
</reference>
<dbReference type="EMBL" id="FO082058">
    <property type="protein sequence ID" value="CCE73328.1"/>
    <property type="molecule type" value="Genomic_DNA"/>
</dbReference>
<proteinExistence type="predicted"/>
<dbReference type="Proteomes" id="UP000005222">
    <property type="component" value="Chromosome A"/>
</dbReference>
<name>G8YTS7_PICSO</name>
<keyword evidence="3" id="KW-1185">Reference proteome</keyword>